<proteinExistence type="predicted"/>
<dbReference type="Gene3D" id="3.40.50.720">
    <property type="entry name" value="NAD(P)-binding Rossmann-like Domain"/>
    <property type="match status" value="1"/>
</dbReference>
<comment type="caution">
    <text evidence="2">The sequence shown here is derived from an EMBL/GenBank/DDBJ whole genome shotgun (WGS) entry which is preliminary data.</text>
</comment>
<dbReference type="PANTHER" id="PTHR43267">
    <property type="entry name" value="TRNA THREONYLCARBAMOYLADENOSINE DEHYDRATASE"/>
    <property type="match status" value="1"/>
</dbReference>
<accession>A0ABV1RBS6</accession>
<evidence type="ECO:0000313" key="3">
    <source>
        <dbReference type="Proteomes" id="UP001467690"/>
    </source>
</evidence>
<keyword evidence="3" id="KW-1185">Reference proteome</keyword>
<protein>
    <submittedName>
        <fullName evidence="2">tRNA cyclic N6-threonylcarbamoyladenosine(37) synthase TcdA</fullName>
    </submittedName>
</protein>
<gene>
    <name evidence="2" type="primary">tcdA</name>
    <name evidence="2" type="ORF">ABS311_00255</name>
</gene>
<dbReference type="Pfam" id="PF00899">
    <property type="entry name" value="ThiF"/>
    <property type="match status" value="1"/>
</dbReference>
<feature type="domain" description="THIF-type NAD/FAD binding fold" evidence="1">
    <location>
        <begin position="16"/>
        <end position="161"/>
    </location>
</feature>
<evidence type="ECO:0000259" key="1">
    <source>
        <dbReference type="Pfam" id="PF00899"/>
    </source>
</evidence>
<dbReference type="InterPro" id="IPR045886">
    <property type="entry name" value="ThiF/MoeB/HesA"/>
</dbReference>
<organism evidence="2 3">
    <name type="scientific">Catenovulum sediminis</name>
    <dbReference type="NCBI Taxonomy" id="1740262"/>
    <lineage>
        <taxon>Bacteria</taxon>
        <taxon>Pseudomonadati</taxon>
        <taxon>Pseudomonadota</taxon>
        <taxon>Gammaproteobacteria</taxon>
        <taxon>Alteromonadales</taxon>
        <taxon>Alteromonadaceae</taxon>
        <taxon>Catenovulum</taxon>
    </lineage>
</organism>
<dbReference type="SUPFAM" id="SSF69572">
    <property type="entry name" value="Activating enzymes of the ubiquitin-like proteins"/>
    <property type="match status" value="1"/>
</dbReference>
<dbReference type="InterPro" id="IPR000594">
    <property type="entry name" value="ThiF_NAD_FAD-bd"/>
</dbReference>
<evidence type="ECO:0000313" key="2">
    <source>
        <dbReference type="EMBL" id="MER2490320.1"/>
    </source>
</evidence>
<reference evidence="2 3" key="1">
    <citation type="submission" date="2024-06" db="EMBL/GenBank/DDBJ databases">
        <authorList>
            <person name="Chen R.Y."/>
        </authorList>
    </citation>
    <scope>NUCLEOTIDE SEQUENCE [LARGE SCALE GENOMIC DNA]</scope>
    <source>
        <strain evidence="2 3">D2</strain>
    </source>
</reference>
<dbReference type="InterPro" id="IPR035985">
    <property type="entry name" value="Ubiquitin-activating_enz"/>
</dbReference>
<sequence>MRTDNYQNRFGGSQRLYGQQGLEQLKQAHVAVVGLGGVGSWVVEALARTGIGQLSLFDLDDICVSNTNRQIHAVSGQFGQSKTESMASRVKLINPECKINPFEDFVTADNVGEYFHTGFNYVVDATDSVKAKAAMIAYCKRNKIRIVTVGGAGGQVDPSQIKIADLAKTIQDPLLAKVRNTLRREYNFSKNPKRKFGIEAIYSTEQLRYPTENGETCLAKPDTGDIAKLDCATGFGASTVVTGSFAFFAASLVINRISAPAK</sequence>
<name>A0ABV1RBS6_9ALTE</name>
<dbReference type="NCBIfam" id="NF011696">
    <property type="entry name" value="PRK15116.1"/>
    <property type="match status" value="1"/>
</dbReference>
<dbReference type="EMBL" id="JBELOE010000038">
    <property type="protein sequence ID" value="MER2490320.1"/>
    <property type="molecule type" value="Genomic_DNA"/>
</dbReference>
<dbReference type="PANTHER" id="PTHR43267:SF1">
    <property type="entry name" value="TRNA THREONYLCARBAMOYLADENOSINE DEHYDRATASE"/>
    <property type="match status" value="1"/>
</dbReference>
<dbReference type="CDD" id="cd00755">
    <property type="entry name" value="YgdL_like"/>
    <property type="match status" value="1"/>
</dbReference>
<dbReference type="Proteomes" id="UP001467690">
    <property type="component" value="Unassembled WGS sequence"/>
</dbReference>
<dbReference type="RefSeq" id="WP_350400124.1">
    <property type="nucleotide sequence ID" value="NZ_JBELOE010000038.1"/>
</dbReference>